<dbReference type="Proteomes" id="UP000199518">
    <property type="component" value="Unassembled WGS sequence"/>
</dbReference>
<accession>A0A1I3C4C2</accession>
<proteinExistence type="predicted"/>
<gene>
    <name evidence="3" type="ORF">SAMN05421753_102100</name>
</gene>
<dbReference type="Gene3D" id="1.25.10.10">
    <property type="entry name" value="Leucine-rich Repeat Variant"/>
    <property type="match status" value="2"/>
</dbReference>
<evidence type="ECO:0000313" key="4">
    <source>
        <dbReference type="Proteomes" id="UP000199518"/>
    </source>
</evidence>
<feature type="signal peptide" evidence="2">
    <location>
        <begin position="1"/>
        <end position="17"/>
    </location>
</feature>
<evidence type="ECO:0000313" key="3">
    <source>
        <dbReference type="EMBL" id="SFH69435.1"/>
    </source>
</evidence>
<dbReference type="AlphaFoldDB" id="A0A1I3C4C2"/>
<feature type="region of interest" description="Disordered" evidence="1">
    <location>
        <begin position="85"/>
        <end position="126"/>
    </location>
</feature>
<dbReference type="PROSITE" id="PS51257">
    <property type="entry name" value="PROKAR_LIPOPROTEIN"/>
    <property type="match status" value="1"/>
</dbReference>
<feature type="region of interest" description="Disordered" evidence="1">
    <location>
        <begin position="159"/>
        <end position="232"/>
    </location>
</feature>
<dbReference type="STRING" id="1576369.SAMN05421753_102100"/>
<feature type="compositionally biased region" description="Low complexity" evidence="1">
    <location>
        <begin position="159"/>
        <end position="170"/>
    </location>
</feature>
<protein>
    <submittedName>
        <fullName evidence="3">HEAT repeat-containing protein</fullName>
    </submittedName>
</protein>
<keyword evidence="2" id="KW-0732">Signal</keyword>
<dbReference type="SUPFAM" id="SSF48371">
    <property type="entry name" value="ARM repeat"/>
    <property type="match status" value="1"/>
</dbReference>
<reference evidence="4" key="1">
    <citation type="submission" date="2016-10" db="EMBL/GenBank/DDBJ databases">
        <authorList>
            <person name="Varghese N."/>
            <person name="Submissions S."/>
        </authorList>
    </citation>
    <scope>NUCLEOTIDE SEQUENCE [LARGE SCALE GENOMIC DNA]</scope>
    <source>
        <strain evidence="4">DSM 26348</strain>
    </source>
</reference>
<name>A0A1I3C4C2_9PLAN</name>
<feature type="chain" id="PRO_5011716147" evidence="2">
    <location>
        <begin position="18"/>
        <end position="571"/>
    </location>
</feature>
<evidence type="ECO:0000256" key="2">
    <source>
        <dbReference type="SAM" id="SignalP"/>
    </source>
</evidence>
<sequence length="571" mass="59342">MRRIAKLSLLLAPLVLAGCATPSFLTQSDKPDPRQLRVERLMSVAADYEANGRKDAAMSVYEHVLAQQPENAQAKQRRDLLAQQGVAPTGRPAKSEPRNPLVPSEPQTLMASRKPGAAASPKADAATQIAERNAALVAELAKKKAGTKPVSQAAASQQATVAASTPATTAKPEASFASKTESSWAKSTSATASAPAAPASIAKTETPVAASEDSWSAASSSDWKTAGKTPATKAADLEQDEFRSADENTLVSAQSTSKELVAHAESELPEIRPGTPAVAAPAAMPSTEATLAEKASTEEKVASVDPWQTTDLSRHDSLPKAEVAADEAWGPTRLVTLCDGLPADLVPLVEQLESGDPIVRVEGLQALGERGSDARAATVAVHALLEDSEPVVAVYAAGTLREIAGDAWSSVHTLSGFLKHEDEQIVRLSAYLLGQMGPEAMDAAPTLAQLRDNGSTMTSLHAAEALTHIAPADRKSFEKLNAALISTNSEVRWFAAVSLGTVAGECEPDAAAALRKALHDAEPQVRAAACLSLGGLGKHASIAISDLEEAARSDSSEVQVAAETALACLRG</sequence>
<dbReference type="EMBL" id="FOQD01000002">
    <property type="protein sequence ID" value="SFH69435.1"/>
    <property type="molecule type" value="Genomic_DNA"/>
</dbReference>
<dbReference type="InterPro" id="IPR011989">
    <property type="entry name" value="ARM-like"/>
</dbReference>
<dbReference type="Pfam" id="PF13646">
    <property type="entry name" value="HEAT_2"/>
    <property type="match status" value="1"/>
</dbReference>
<organism evidence="3 4">
    <name type="scientific">Planctomicrobium piriforme</name>
    <dbReference type="NCBI Taxonomy" id="1576369"/>
    <lineage>
        <taxon>Bacteria</taxon>
        <taxon>Pseudomonadati</taxon>
        <taxon>Planctomycetota</taxon>
        <taxon>Planctomycetia</taxon>
        <taxon>Planctomycetales</taxon>
        <taxon>Planctomycetaceae</taxon>
        <taxon>Planctomicrobium</taxon>
    </lineage>
</organism>
<feature type="compositionally biased region" description="Low complexity" evidence="1">
    <location>
        <begin position="177"/>
        <end position="232"/>
    </location>
</feature>
<feature type="compositionally biased region" description="Low complexity" evidence="1">
    <location>
        <begin position="117"/>
        <end position="126"/>
    </location>
</feature>
<dbReference type="OrthoDB" id="289043at2"/>
<evidence type="ECO:0000256" key="1">
    <source>
        <dbReference type="SAM" id="MobiDB-lite"/>
    </source>
</evidence>
<dbReference type="InterPro" id="IPR016024">
    <property type="entry name" value="ARM-type_fold"/>
</dbReference>
<keyword evidence="4" id="KW-1185">Reference proteome</keyword>